<feature type="binding site" evidence="7">
    <location>
        <position position="40"/>
    </location>
    <ligand>
        <name>ATP</name>
        <dbReference type="ChEBI" id="CHEBI:30616"/>
    </ligand>
</feature>
<dbReference type="RefSeq" id="WP_311707991.1">
    <property type="nucleotide sequence ID" value="NZ_JAVREL010000024.1"/>
</dbReference>
<evidence type="ECO:0000256" key="1">
    <source>
        <dbReference type="ARBA" id="ARBA00012513"/>
    </source>
</evidence>
<protein>
    <recommendedName>
        <fullName evidence="1">non-specific serine/threonine protein kinase</fullName>
        <ecNumber evidence="1">2.7.11.1</ecNumber>
    </recommendedName>
</protein>
<dbReference type="Proteomes" id="UP001183246">
    <property type="component" value="Unassembled WGS sequence"/>
</dbReference>
<comment type="caution">
    <text evidence="9">The sequence shown here is derived from an EMBL/GenBank/DDBJ whole genome shotgun (WGS) entry which is preliminary data.</text>
</comment>
<evidence type="ECO:0000256" key="5">
    <source>
        <dbReference type="ARBA" id="ARBA00022777"/>
    </source>
</evidence>
<accession>A0ABU2N2A5</accession>
<evidence type="ECO:0000256" key="6">
    <source>
        <dbReference type="ARBA" id="ARBA00022840"/>
    </source>
</evidence>
<evidence type="ECO:0000256" key="3">
    <source>
        <dbReference type="ARBA" id="ARBA00022679"/>
    </source>
</evidence>
<keyword evidence="6 7" id="KW-0067">ATP-binding</keyword>
<dbReference type="PROSITE" id="PS00107">
    <property type="entry name" value="PROTEIN_KINASE_ATP"/>
    <property type="match status" value="1"/>
</dbReference>
<evidence type="ECO:0000313" key="10">
    <source>
        <dbReference type="Proteomes" id="UP001183246"/>
    </source>
</evidence>
<dbReference type="InterPro" id="IPR000719">
    <property type="entry name" value="Prot_kinase_dom"/>
</dbReference>
<feature type="domain" description="Protein kinase" evidence="8">
    <location>
        <begin position="10"/>
        <end position="282"/>
    </location>
</feature>
<dbReference type="SMART" id="SM00220">
    <property type="entry name" value="S_TKc"/>
    <property type="match status" value="1"/>
</dbReference>
<dbReference type="SUPFAM" id="SSF56112">
    <property type="entry name" value="Protein kinase-like (PK-like)"/>
    <property type="match status" value="1"/>
</dbReference>
<dbReference type="GO" id="GO:0004674">
    <property type="term" value="F:protein serine/threonine kinase activity"/>
    <property type="evidence" value="ECO:0007669"/>
    <property type="project" value="UniProtKB-EC"/>
</dbReference>
<evidence type="ECO:0000256" key="2">
    <source>
        <dbReference type="ARBA" id="ARBA00022527"/>
    </source>
</evidence>
<dbReference type="EC" id="2.7.11.1" evidence="1"/>
<dbReference type="PANTHER" id="PTHR43289">
    <property type="entry name" value="MITOGEN-ACTIVATED PROTEIN KINASE KINASE KINASE 20-RELATED"/>
    <property type="match status" value="1"/>
</dbReference>
<dbReference type="InterPro" id="IPR008271">
    <property type="entry name" value="Ser/Thr_kinase_AS"/>
</dbReference>
<dbReference type="PROSITE" id="PS00108">
    <property type="entry name" value="PROTEIN_KINASE_ST"/>
    <property type="match status" value="1"/>
</dbReference>
<dbReference type="EMBL" id="JAVREL010000024">
    <property type="protein sequence ID" value="MDT0346869.1"/>
    <property type="molecule type" value="Genomic_DNA"/>
</dbReference>
<dbReference type="PROSITE" id="PS50011">
    <property type="entry name" value="PROTEIN_KINASE_DOM"/>
    <property type="match status" value="1"/>
</dbReference>
<dbReference type="InterPro" id="IPR017441">
    <property type="entry name" value="Protein_kinase_ATP_BS"/>
</dbReference>
<dbReference type="Gene3D" id="3.30.200.20">
    <property type="entry name" value="Phosphorylase Kinase, domain 1"/>
    <property type="match status" value="1"/>
</dbReference>
<evidence type="ECO:0000256" key="4">
    <source>
        <dbReference type="ARBA" id="ARBA00022741"/>
    </source>
</evidence>
<keyword evidence="2" id="KW-0723">Serine/threonine-protein kinase</keyword>
<keyword evidence="3 9" id="KW-0808">Transferase</keyword>
<dbReference type="CDD" id="cd14014">
    <property type="entry name" value="STKc_PknB_like"/>
    <property type="match status" value="1"/>
</dbReference>
<organism evidence="9 10">
    <name type="scientific">Streptomyces litchfieldiae</name>
    <dbReference type="NCBI Taxonomy" id="3075543"/>
    <lineage>
        <taxon>Bacteria</taxon>
        <taxon>Bacillati</taxon>
        <taxon>Actinomycetota</taxon>
        <taxon>Actinomycetes</taxon>
        <taxon>Kitasatosporales</taxon>
        <taxon>Streptomycetaceae</taxon>
        <taxon>Streptomyces</taxon>
    </lineage>
</organism>
<name>A0ABU2N2A5_9ACTN</name>
<sequence length="418" mass="45463">MTGRLLAGRYELTEPLGKGGMGEVWAGHDTALGGRRVAVKLLHADRLASLSGTNDPDELRRRFLREARVTARIDHPGLVAVHDAGQEGEELFLVMQLVDGCDLGDHLAEHDPYPWHWAIATLAQLCSALAAVHAVRIIHRDLKPGNVMIRPDGRVTILDLGIAAVRGDGEDTRLTRTGTLLGTPVYMAPEQAVGEPPVGPAADLYALGAIGYELLTGRVPFTAPNAAGLLYKKLHEEPVPLAHLRPDAPAGLTALIARLLHRDPAARPADAHQVFAALTPLLPPAPPHAEAVPMDPTRPFWHPLTPWPAPRHREPDLADALERIKQLLALGQYPQVADLLSRTLPLAVARYGDASPIVRSLRKQYAATLLDLGHYAHALPEIQRLAHEFTLERGPYDAVVLQLRADEQLCLRQLGHTV</sequence>
<keyword evidence="10" id="KW-1185">Reference proteome</keyword>
<dbReference type="Gene3D" id="1.10.510.10">
    <property type="entry name" value="Transferase(Phosphotransferase) domain 1"/>
    <property type="match status" value="1"/>
</dbReference>
<evidence type="ECO:0000259" key="8">
    <source>
        <dbReference type="PROSITE" id="PS50011"/>
    </source>
</evidence>
<proteinExistence type="predicted"/>
<dbReference type="InterPro" id="IPR011009">
    <property type="entry name" value="Kinase-like_dom_sf"/>
</dbReference>
<dbReference type="PANTHER" id="PTHR43289:SF6">
    <property type="entry name" value="SERINE_THREONINE-PROTEIN KINASE NEKL-3"/>
    <property type="match status" value="1"/>
</dbReference>
<evidence type="ECO:0000256" key="7">
    <source>
        <dbReference type="PROSITE-ProRule" id="PRU10141"/>
    </source>
</evidence>
<dbReference type="Pfam" id="PF00069">
    <property type="entry name" value="Pkinase"/>
    <property type="match status" value="1"/>
</dbReference>
<keyword evidence="4 7" id="KW-0547">Nucleotide-binding</keyword>
<reference evidence="10" key="1">
    <citation type="submission" date="2023-07" db="EMBL/GenBank/DDBJ databases">
        <title>30 novel species of actinomycetes from the DSMZ collection.</title>
        <authorList>
            <person name="Nouioui I."/>
        </authorList>
    </citation>
    <scope>NUCLEOTIDE SEQUENCE [LARGE SCALE GENOMIC DNA]</scope>
    <source>
        <strain evidence="10">DSM 44938</strain>
    </source>
</reference>
<evidence type="ECO:0000313" key="9">
    <source>
        <dbReference type="EMBL" id="MDT0346869.1"/>
    </source>
</evidence>
<gene>
    <name evidence="9" type="ORF">RM590_30440</name>
</gene>
<keyword evidence="5 9" id="KW-0418">Kinase</keyword>